<evidence type="ECO:0000313" key="3">
    <source>
        <dbReference type="EMBL" id="QPH54465.1"/>
    </source>
</evidence>
<evidence type="ECO:0000313" key="4">
    <source>
        <dbReference type="Proteomes" id="UP000594800"/>
    </source>
</evidence>
<dbReference type="RefSeq" id="WP_196103674.1">
    <property type="nucleotide sequence ID" value="NZ_CP064942.1"/>
</dbReference>
<gene>
    <name evidence="3" type="ORF">I0K15_01395</name>
</gene>
<feature type="transmembrane region" description="Helical" evidence="1">
    <location>
        <begin position="190"/>
        <end position="210"/>
    </location>
</feature>
<feature type="transmembrane region" description="Helical" evidence="1">
    <location>
        <begin position="55"/>
        <end position="77"/>
    </location>
</feature>
<sequence>MSKQDLSWAIPVMRMGYAGRGIVYVVVAGISLFALTRGGEAEGTSSALEQLEGSAWGSVVLLLIFLGMAAYAIWRWIDAAYDLEDYGGEVKGLIARGGMIITGAIHGALGLFALVLLFTSGGGGSGSTIAEVVRWVMGLPAGIWLVGLAGAITIGAGIYYVVKAVKEKYRAHLRANHFTRNWNPALKAGVLAQAIIITLIGFFLVFAAWQADPSQAGGVGEAFSWLRDQAHGRILVIAVCIGLLGFALFCFVNAAYRVVPKVAGDDVETLARRAKGKAEAAMG</sequence>
<accession>A0A7S9LTJ2</accession>
<reference evidence="3 4" key="1">
    <citation type="submission" date="2020-11" db="EMBL/GenBank/DDBJ databases">
        <title>Description of Pontivivens ytuae sp. nov. isolated from deep sea sediment of Mariana Trench.</title>
        <authorList>
            <person name="Wang Z."/>
            <person name="Sun Q.-L."/>
            <person name="Xu X.-D."/>
            <person name="Tang Y.-Z."/>
            <person name="Zhang J."/>
        </authorList>
    </citation>
    <scope>NUCLEOTIDE SEQUENCE [LARGE SCALE GENOMIC DNA]</scope>
    <source>
        <strain evidence="3 4">MT2928</strain>
    </source>
</reference>
<name>A0A7S9LTJ2_9RHOB</name>
<evidence type="ECO:0000256" key="1">
    <source>
        <dbReference type="SAM" id="Phobius"/>
    </source>
</evidence>
<organism evidence="3 4">
    <name type="scientific">Pontivivens ytuae</name>
    <dbReference type="NCBI Taxonomy" id="2789856"/>
    <lineage>
        <taxon>Bacteria</taxon>
        <taxon>Pseudomonadati</taxon>
        <taxon>Pseudomonadota</taxon>
        <taxon>Alphaproteobacteria</taxon>
        <taxon>Rhodobacterales</taxon>
        <taxon>Paracoccaceae</taxon>
        <taxon>Pontivivens</taxon>
    </lineage>
</organism>
<feature type="transmembrane region" description="Helical" evidence="1">
    <location>
        <begin position="230"/>
        <end position="252"/>
    </location>
</feature>
<keyword evidence="1" id="KW-0812">Transmembrane</keyword>
<dbReference type="EMBL" id="CP064942">
    <property type="protein sequence ID" value="QPH54465.1"/>
    <property type="molecule type" value="Genomic_DNA"/>
</dbReference>
<feature type="domain" description="DUF1206" evidence="2">
    <location>
        <begin position="98"/>
        <end position="166"/>
    </location>
</feature>
<dbReference type="Proteomes" id="UP000594800">
    <property type="component" value="Chromosome"/>
</dbReference>
<protein>
    <submittedName>
        <fullName evidence="3">DUF1206 domain-containing protein</fullName>
    </submittedName>
</protein>
<keyword evidence="1" id="KW-0472">Membrane</keyword>
<dbReference type="KEGG" id="poz:I0K15_01395"/>
<keyword evidence="4" id="KW-1185">Reference proteome</keyword>
<feature type="transmembrane region" description="Helical" evidence="1">
    <location>
        <begin position="141"/>
        <end position="162"/>
    </location>
</feature>
<feature type="domain" description="DUF1206" evidence="2">
    <location>
        <begin position="188"/>
        <end position="257"/>
    </location>
</feature>
<keyword evidence="1" id="KW-1133">Transmembrane helix</keyword>
<feature type="transmembrane region" description="Helical" evidence="1">
    <location>
        <begin position="12"/>
        <end position="35"/>
    </location>
</feature>
<evidence type="ECO:0000259" key="2">
    <source>
        <dbReference type="Pfam" id="PF06724"/>
    </source>
</evidence>
<proteinExistence type="predicted"/>
<feature type="domain" description="DUF1206" evidence="2">
    <location>
        <begin position="16"/>
        <end position="82"/>
    </location>
</feature>
<feature type="transmembrane region" description="Helical" evidence="1">
    <location>
        <begin position="98"/>
        <end position="121"/>
    </location>
</feature>
<dbReference type="Pfam" id="PF06724">
    <property type="entry name" value="DUF1206"/>
    <property type="match status" value="3"/>
</dbReference>
<dbReference type="InterPro" id="IPR009597">
    <property type="entry name" value="DUF1206"/>
</dbReference>
<dbReference type="AlphaFoldDB" id="A0A7S9LTJ2"/>